<dbReference type="EMBL" id="AYEU01000004">
    <property type="protein sequence ID" value="ESK51870.1"/>
    <property type="molecule type" value="Genomic_DNA"/>
</dbReference>
<dbReference type="PATRIC" id="fig|1341683.3.peg.955"/>
<comment type="caution">
    <text evidence="2">The sequence shown here is derived from an EMBL/GenBank/DDBJ whole genome shotgun (WGS) entry which is preliminary data.</text>
</comment>
<evidence type="ECO:0000313" key="2">
    <source>
        <dbReference type="EMBL" id="ESK51870.1"/>
    </source>
</evidence>
<accession>V2UTB1</accession>
<evidence type="ECO:0000256" key="1">
    <source>
        <dbReference type="SAM" id="MobiDB-lite"/>
    </source>
</evidence>
<dbReference type="RefSeq" id="WP_004900953.1">
    <property type="nucleotide sequence ID" value="NZ_KI530762.1"/>
</dbReference>
<name>V2UTB1_9GAMM</name>
<gene>
    <name evidence="2" type="ORF">P255_00965</name>
</gene>
<dbReference type="Proteomes" id="UP000018418">
    <property type="component" value="Unassembled WGS sequence"/>
</dbReference>
<evidence type="ECO:0000313" key="3">
    <source>
        <dbReference type="Proteomes" id="UP000018418"/>
    </source>
</evidence>
<proteinExistence type="predicted"/>
<reference evidence="2 3" key="1">
    <citation type="submission" date="2013-10" db="EMBL/GenBank/DDBJ databases">
        <title>The Genome Sequence of Acinetobacter brisouii CIP 110357.</title>
        <authorList>
            <consortium name="The Broad Institute Genomics Platform"/>
            <consortium name="The Broad Institute Genome Sequencing Center for Infectious Disease"/>
            <person name="Cerqueira G."/>
            <person name="Feldgarden M."/>
            <person name="Courvalin P."/>
            <person name="Grillot-Courvalin C."/>
            <person name="Clermont D."/>
            <person name="Rocha E."/>
            <person name="Yoon E.-J."/>
            <person name="Nemec A."/>
            <person name="Young S.K."/>
            <person name="Zeng Q."/>
            <person name="Gargeya S."/>
            <person name="Fitzgerald M."/>
            <person name="Abouelleil A."/>
            <person name="Alvarado L."/>
            <person name="Berlin A.M."/>
            <person name="Chapman S.B."/>
            <person name="Gainer-Dewar J."/>
            <person name="Goldberg J."/>
            <person name="Gnerre S."/>
            <person name="Griggs A."/>
            <person name="Gujja S."/>
            <person name="Hansen M."/>
            <person name="Howarth C."/>
            <person name="Imamovic A."/>
            <person name="Ireland A."/>
            <person name="Larimer J."/>
            <person name="McCowan C."/>
            <person name="Murphy C."/>
            <person name="Pearson M."/>
            <person name="Poon T.W."/>
            <person name="Priest M."/>
            <person name="Roberts A."/>
            <person name="Saif S."/>
            <person name="Shea T."/>
            <person name="Sykes S."/>
            <person name="Wortman J."/>
            <person name="Nusbaum C."/>
            <person name="Birren B."/>
        </authorList>
    </citation>
    <scope>NUCLEOTIDE SEQUENCE [LARGE SCALE GENOMIC DNA]</scope>
    <source>
        <strain evidence="2 3">CIP 110357</strain>
    </source>
</reference>
<protein>
    <submittedName>
        <fullName evidence="2">Uncharacterized protein</fullName>
    </submittedName>
</protein>
<dbReference type="HOGENOM" id="CLU_1479022_0_0_6"/>
<keyword evidence="3" id="KW-1185">Reference proteome</keyword>
<dbReference type="AlphaFoldDB" id="V2UTB1"/>
<sequence length="183" mass="20985">MIYISEQIKEALKTLAEIKRRPPYELCIVKSVLNAYRNNEHHSLKAELDVVLQQKFPRLNRPKEIIIVREKPAMATDEQYQEFVEAARAFTGAMKFMATLARINATTVSLIANRGFMRVHEYQQFQPHFAAVFAEQARHLQPKPKAESKPRVKKPKNNNGQKVMRQIMSASVAEARNRKGVAA</sequence>
<feature type="region of interest" description="Disordered" evidence="1">
    <location>
        <begin position="140"/>
        <end position="164"/>
    </location>
</feature>
<organism evidence="2 3">
    <name type="scientific">Acinetobacter brisouii CIP 110357</name>
    <dbReference type="NCBI Taxonomy" id="1341683"/>
    <lineage>
        <taxon>Bacteria</taxon>
        <taxon>Pseudomonadati</taxon>
        <taxon>Pseudomonadota</taxon>
        <taxon>Gammaproteobacteria</taxon>
        <taxon>Moraxellales</taxon>
        <taxon>Moraxellaceae</taxon>
        <taxon>Acinetobacter</taxon>
    </lineage>
</organism>